<evidence type="ECO:0000256" key="1">
    <source>
        <dbReference type="ARBA" id="ARBA00022679"/>
    </source>
</evidence>
<feature type="binding site" evidence="3">
    <location>
        <position position="99"/>
    </location>
    <ligand>
        <name>carboxy-S-adenosyl-L-methionine</name>
        <dbReference type="ChEBI" id="CHEBI:134278"/>
    </ligand>
</feature>
<feature type="binding site" evidence="3">
    <location>
        <begin position="187"/>
        <end position="188"/>
    </location>
    <ligand>
        <name>carboxy-S-adenosyl-L-methionine</name>
        <dbReference type="ChEBI" id="CHEBI:134278"/>
    </ligand>
</feature>
<evidence type="ECO:0000313" key="4">
    <source>
        <dbReference type="EMBL" id="WZW88381.1"/>
    </source>
</evidence>
<keyword evidence="1 3" id="KW-0808">Transferase</keyword>
<evidence type="ECO:0000313" key="5">
    <source>
        <dbReference type="Proteomes" id="UP001449178"/>
    </source>
</evidence>
<dbReference type="Proteomes" id="UP001449178">
    <property type="component" value="Chromosome"/>
</dbReference>
<name>A0ABZ3C0R2_9GAMM</name>
<comment type="catalytic activity">
    <reaction evidence="3">
        <text>carboxy-S-adenosyl-L-methionine + 5-hydroxyuridine(34) in tRNA = 5-carboxymethoxyuridine(34) in tRNA + S-adenosyl-L-homocysteine + H(+)</text>
        <dbReference type="Rhea" id="RHEA:52848"/>
        <dbReference type="Rhea" id="RHEA-COMP:13381"/>
        <dbReference type="Rhea" id="RHEA-COMP:13383"/>
        <dbReference type="ChEBI" id="CHEBI:15378"/>
        <dbReference type="ChEBI" id="CHEBI:57856"/>
        <dbReference type="ChEBI" id="CHEBI:134278"/>
        <dbReference type="ChEBI" id="CHEBI:136877"/>
        <dbReference type="ChEBI" id="CHEBI:136879"/>
    </reaction>
</comment>
<protein>
    <recommendedName>
        <fullName evidence="3">tRNA U34 carboxymethyltransferase</fullName>
        <ecNumber evidence="3">2.5.1.-</ecNumber>
    </recommendedName>
</protein>
<sequence length="331" mass="38663">MTQWDNGITKMEEMIYLPALMDYFKDQRAFKEWTNQLPDFLADRLRKKHGDSPRWEHALLDMPEIKDLTADLKNGVILTGKADSLQLKDALKRLMPWRKGPFQLNDILIDTEWRSDFKWNRVSQHIDVTNKNILDVGCGNGYYGYRMLGAGAKSVVGIDPNWLFLYQFLSIRNYMPQVPIWQLPMTLEEMPTSLEAFDMVFSMGVFYHRRSPIDHLYQLKDVIRSGGELVLETIVIDGDERAVLMPKDRYAQMRNVWYLPSVAALKLWLERAGFIDIECVDLSKTTIEEQRTTEWMDYLSLPDFLDPRDQNKTIEGYPAPQRAVMVARKPK</sequence>
<dbReference type="HAMAP" id="MF_01590">
    <property type="entry name" value="tRNA_carboxymethyltr_CmoB"/>
    <property type="match status" value="1"/>
</dbReference>
<comment type="function">
    <text evidence="3">Catalyzes carboxymethyl transfer from carboxy-S-adenosyl-L-methionine (Cx-SAM) to 5-hydroxyuridine (ho5U) to form 5-carboxymethoxyuridine (cmo5U) at position 34 in tRNAs.</text>
</comment>
<feature type="binding site" evidence="3">
    <location>
        <position position="113"/>
    </location>
    <ligand>
        <name>carboxy-S-adenosyl-L-methionine</name>
        <dbReference type="ChEBI" id="CHEBI:134278"/>
    </ligand>
</feature>
<dbReference type="EC" id="2.5.1.-" evidence="3"/>
<proteinExistence type="inferred from homology"/>
<feature type="binding site" evidence="3">
    <location>
        <position position="137"/>
    </location>
    <ligand>
        <name>carboxy-S-adenosyl-L-methionine</name>
        <dbReference type="ChEBI" id="CHEBI:134278"/>
    </ligand>
</feature>
<dbReference type="NCBIfam" id="NF011650">
    <property type="entry name" value="PRK15068.1"/>
    <property type="match status" value="1"/>
</dbReference>
<evidence type="ECO:0000256" key="2">
    <source>
        <dbReference type="ARBA" id="ARBA00022694"/>
    </source>
</evidence>
<comment type="caution">
    <text evidence="3">Lacks conserved residue(s) required for the propagation of feature annotation.</text>
</comment>
<evidence type="ECO:0000256" key="3">
    <source>
        <dbReference type="HAMAP-Rule" id="MF_01590"/>
    </source>
</evidence>
<dbReference type="Pfam" id="PF08003">
    <property type="entry name" value="Methyltransf_9"/>
    <property type="match status" value="1"/>
</dbReference>
<feature type="binding site" evidence="3">
    <location>
        <position position="207"/>
    </location>
    <ligand>
        <name>carboxy-S-adenosyl-L-methionine</name>
        <dbReference type="ChEBI" id="CHEBI:134278"/>
    </ligand>
</feature>
<gene>
    <name evidence="3 4" type="primary">cmoB</name>
    <name evidence="4" type="ORF">WMO13_03070</name>
</gene>
<dbReference type="EMBL" id="CP150637">
    <property type="protein sequence ID" value="WZW88381.1"/>
    <property type="molecule type" value="Genomic_DNA"/>
</dbReference>
<organism evidence="4 5">
    <name type="scientific">Ignatzschineria larvae DSM 13226</name>
    <dbReference type="NCBI Taxonomy" id="1111732"/>
    <lineage>
        <taxon>Bacteria</taxon>
        <taxon>Pseudomonadati</taxon>
        <taxon>Pseudomonadota</taxon>
        <taxon>Gammaproteobacteria</taxon>
        <taxon>Cardiobacteriales</taxon>
        <taxon>Ignatzschineriaceae</taxon>
        <taxon>Ignatzschineria</taxon>
    </lineage>
</organism>
<dbReference type="InterPro" id="IPR029063">
    <property type="entry name" value="SAM-dependent_MTases_sf"/>
</dbReference>
<comment type="similarity">
    <text evidence="3">Belongs to the class I-like SAM-binding methyltransferase superfamily. CmoB family.</text>
</comment>
<feature type="binding site" evidence="3">
    <location>
        <position position="322"/>
    </location>
    <ligand>
        <name>carboxy-S-adenosyl-L-methionine</name>
        <dbReference type="ChEBI" id="CHEBI:134278"/>
    </ligand>
</feature>
<comment type="subunit">
    <text evidence="3">Homotetramer.</text>
</comment>
<dbReference type="NCBIfam" id="TIGR00452">
    <property type="entry name" value="tRNA 5-methoxyuridine(34)/uridine 5-oxyacetic acid(34) synthase CmoB"/>
    <property type="match status" value="1"/>
</dbReference>
<dbReference type="Gene3D" id="3.40.50.150">
    <property type="entry name" value="Vaccinia Virus protein VP39"/>
    <property type="match status" value="1"/>
</dbReference>
<reference evidence="4 5" key="1">
    <citation type="submission" date="2024-03" db="EMBL/GenBank/DDBJ databases">
        <title>Complete Genome Sequence and Annotation of Ignatzschineria larvae DSM 13226.</title>
        <authorList>
            <person name="Cantrell E."/>
            <person name="Burcham Z.M."/>
        </authorList>
    </citation>
    <scope>NUCLEOTIDE SEQUENCE [LARGE SCALE GENOMIC DNA]</scope>
    <source>
        <strain evidence="4 5">DSM 13226</strain>
    </source>
</reference>
<feature type="binding site" evidence="3">
    <location>
        <position position="203"/>
    </location>
    <ligand>
        <name>carboxy-S-adenosyl-L-methionine</name>
        <dbReference type="ChEBI" id="CHEBI:134278"/>
    </ligand>
</feature>
<dbReference type="InterPro" id="IPR027555">
    <property type="entry name" value="Mo5U34_MeTrfas-like"/>
</dbReference>
<keyword evidence="5" id="KW-1185">Reference proteome</keyword>
<accession>A0ABZ3C0R2</accession>
<feature type="binding site" evidence="3">
    <location>
        <position position="118"/>
    </location>
    <ligand>
        <name>carboxy-S-adenosyl-L-methionine</name>
        <dbReference type="ChEBI" id="CHEBI:134278"/>
    </ligand>
</feature>
<dbReference type="CDD" id="cd02440">
    <property type="entry name" value="AdoMet_MTases"/>
    <property type="match status" value="1"/>
</dbReference>
<dbReference type="InterPro" id="IPR010017">
    <property type="entry name" value="CmoB"/>
</dbReference>
<keyword evidence="2 3" id="KW-0819">tRNA processing</keyword>
<dbReference type="SUPFAM" id="SSF53335">
    <property type="entry name" value="S-adenosyl-L-methionine-dependent methyltransferases"/>
    <property type="match status" value="1"/>
</dbReference>